<dbReference type="SMART" id="SM00131">
    <property type="entry name" value="KU"/>
    <property type="match status" value="1"/>
</dbReference>
<keyword evidence="2" id="KW-0964">Secreted</keyword>
<feature type="signal peptide" evidence="7">
    <location>
        <begin position="1"/>
        <end position="23"/>
    </location>
</feature>
<dbReference type="InterPro" id="IPR036880">
    <property type="entry name" value="Kunitz_BPTI_sf"/>
</dbReference>
<evidence type="ECO:0000259" key="8">
    <source>
        <dbReference type="PROSITE" id="PS50279"/>
    </source>
</evidence>
<keyword evidence="7" id="KW-0732">Signal</keyword>
<feature type="chain" id="PRO_5006387993" evidence="7">
    <location>
        <begin position="24"/>
        <end position="130"/>
    </location>
</feature>
<protein>
    <submittedName>
        <fullName evidence="9">Uncharacterized protein, isoform A</fullName>
    </submittedName>
</protein>
<feature type="transmembrane region" description="Helical" evidence="6">
    <location>
        <begin position="39"/>
        <end position="58"/>
    </location>
</feature>
<dbReference type="Gene3D" id="4.10.410.10">
    <property type="entry name" value="Pancreatic trypsin inhibitor Kunitz domain"/>
    <property type="match status" value="1"/>
</dbReference>
<dbReference type="PANTHER" id="PTHR10083">
    <property type="entry name" value="KUNITZ-TYPE PROTEASE INHIBITOR-RELATED"/>
    <property type="match status" value="1"/>
</dbReference>
<evidence type="ECO:0000256" key="1">
    <source>
        <dbReference type="ARBA" id="ARBA00004613"/>
    </source>
</evidence>
<dbReference type="InParanoid" id="A0A0Q9XHZ4"/>
<evidence type="ECO:0000256" key="5">
    <source>
        <dbReference type="ARBA" id="ARBA00023157"/>
    </source>
</evidence>
<evidence type="ECO:0000256" key="7">
    <source>
        <dbReference type="SAM" id="SignalP"/>
    </source>
</evidence>
<dbReference type="EMBL" id="CH933807">
    <property type="protein sequence ID" value="KRG03320.1"/>
    <property type="molecule type" value="Genomic_DNA"/>
</dbReference>
<dbReference type="GO" id="GO:0004867">
    <property type="term" value="F:serine-type endopeptidase inhibitor activity"/>
    <property type="evidence" value="ECO:0007669"/>
    <property type="project" value="UniProtKB-KW"/>
</dbReference>
<gene>
    <name evidence="9" type="primary">Dmoj\GI25839</name>
    <name evidence="9" type="ORF">Dmoj_GI25839</name>
</gene>
<evidence type="ECO:0000256" key="6">
    <source>
        <dbReference type="SAM" id="Phobius"/>
    </source>
</evidence>
<evidence type="ECO:0000256" key="2">
    <source>
        <dbReference type="ARBA" id="ARBA00022525"/>
    </source>
</evidence>
<organism evidence="9 10">
    <name type="scientific">Drosophila mojavensis</name>
    <name type="common">Fruit fly</name>
    <dbReference type="NCBI Taxonomy" id="7230"/>
    <lineage>
        <taxon>Eukaryota</taxon>
        <taxon>Metazoa</taxon>
        <taxon>Ecdysozoa</taxon>
        <taxon>Arthropoda</taxon>
        <taxon>Hexapoda</taxon>
        <taxon>Insecta</taxon>
        <taxon>Pterygota</taxon>
        <taxon>Neoptera</taxon>
        <taxon>Endopterygota</taxon>
        <taxon>Diptera</taxon>
        <taxon>Brachycera</taxon>
        <taxon>Muscomorpha</taxon>
        <taxon>Ephydroidea</taxon>
        <taxon>Drosophilidae</taxon>
        <taxon>Drosophila</taxon>
    </lineage>
</organism>
<sequence length="130" mass="14772">MRKIDLLMLGLLSIVLLTGFTSAKDGCEGSPTRNRMRKIDLLMLGLLSIVLLTGFTSAKDGFKCYKKKYPGKTCRTPQTRYYYDLAENLCHTFKWGGCADPDNAKSVNRFLTKEECEKQCKMYQAHEVSI</sequence>
<accession>A0A0Q9XHZ4</accession>
<evidence type="ECO:0000256" key="4">
    <source>
        <dbReference type="ARBA" id="ARBA00022900"/>
    </source>
</evidence>
<proteinExistence type="predicted"/>
<keyword evidence="3" id="KW-0646">Protease inhibitor</keyword>
<dbReference type="SMR" id="A0A0Q9XHZ4"/>
<keyword evidence="10" id="KW-1185">Reference proteome</keyword>
<dbReference type="PROSITE" id="PS50279">
    <property type="entry name" value="BPTI_KUNITZ_2"/>
    <property type="match status" value="1"/>
</dbReference>
<keyword evidence="6" id="KW-0812">Transmembrane</keyword>
<keyword evidence="4" id="KW-0722">Serine protease inhibitor</keyword>
<feature type="domain" description="BPTI/Kunitz inhibitor" evidence="8">
    <location>
        <begin position="64"/>
        <end position="120"/>
    </location>
</feature>
<dbReference type="GO" id="GO:0005615">
    <property type="term" value="C:extracellular space"/>
    <property type="evidence" value="ECO:0007669"/>
    <property type="project" value="TreeGrafter"/>
</dbReference>
<dbReference type="CDD" id="cd00109">
    <property type="entry name" value="Kunitz-type"/>
    <property type="match status" value="1"/>
</dbReference>
<dbReference type="OrthoDB" id="196393at2759"/>
<dbReference type="InterPro" id="IPR050098">
    <property type="entry name" value="TFPI/VKTCI-like"/>
</dbReference>
<keyword evidence="6" id="KW-1133">Transmembrane helix</keyword>
<dbReference type="InterPro" id="IPR002223">
    <property type="entry name" value="Kunitz_BPTI"/>
</dbReference>
<comment type="subcellular location">
    <subcellularLocation>
        <location evidence="1">Secreted</location>
    </subcellularLocation>
</comment>
<keyword evidence="6" id="KW-0472">Membrane</keyword>
<dbReference type="SUPFAM" id="SSF57362">
    <property type="entry name" value="BPTI-like"/>
    <property type="match status" value="1"/>
</dbReference>
<dbReference type="Proteomes" id="UP000009192">
    <property type="component" value="Unassembled WGS sequence"/>
</dbReference>
<reference evidence="9 10" key="1">
    <citation type="journal article" date="2007" name="Nature">
        <title>Evolution of genes and genomes on the Drosophila phylogeny.</title>
        <authorList>
            <consortium name="Drosophila 12 Genomes Consortium"/>
            <person name="Clark A.G."/>
            <person name="Eisen M.B."/>
            <person name="Smith D.R."/>
            <person name="Bergman C.M."/>
            <person name="Oliver B."/>
            <person name="Markow T.A."/>
            <person name="Kaufman T.C."/>
            <person name="Kellis M."/>
            <person name="Gelbart W."/>
            <person name="Iyer V.N."/>
            <person name="Pollard D.A."/>
            <person name="Sackton T.B."/>
            <person name="Larracuente A.M."/>
            <person name="Singh N.D."/>
            <person name="Abad J.P."/>
            <person name="Abt D.N."/>
            <person name="Adryan B."/>
            <person name="Aguade M."/>
            <person name="Akashi H."/>
            <person name="Anderson W.W."/>
            <person name="Aquadro C.F."/>
            <person name="Ardell D.H."/>
            <person name="Arguello R."/>
            <person name="Artieri C.G."/>
            <person name="Barbash D.A."/>
            <person name="Barker D."/>
            <person name="Barsanti P."/>
            <person name="Batterham P."/>
            <person name="Batzoglou S."/>
            <person name="Begun D."/>
            <person name="Bhutkar A."/>
            <person name="Blanco E."/>
            <person name="Bosak S.A."/>
            <person name="Bradley R.K."/>
            <person name="Brand A.D."/>
            <person name="Brent M.R."/>
            <person name="Brooks A.N."/>
            <person name="Brown R.H."/>
            <person name="Butlin R.K."/>
            <person name="Caggese C."/>
            <person name="Calvi B.R."/>
            <person name="Bernardo de Carvalho A."/>
            <person name="Caspi A."/>
            <person name="Castrezana S."/>
            <person name="Celniker S.E."/>
            <person name="Chang J.L."/>
            <person name="Chapple C."/>
            <person name="Chatterji S."/>
            <person name="Chinwalla A."/>
            <person name="Civetta A."/>
            <person name="Clifton S.W."/>
            <person name="Comeron J.M."/>
            <person name="Costello J.C."/>
            <person name="Coyne J.A."/>
            <person name="Daub J."/>
            <person name="David R.G."/>
            <person name="Delcher A.L."/>
            <person name="Delehaunty K."/>
            <person name="Do C.B."/>
            <person name="Ebling H."/>
            <person name="Edwards K."/>
            <person name="Eickbush T."/>
            <person name="Evans J.D."/>
            <person name="Filipski A."/>
            <person name="Findeiss S."/>
            <person name="Freyhult E."/>
            <person name="Fulton L."/>
            <person name="Fulton R."/>
            <person name="Garcia A.C."/>
            <person name="Gardiner A."/>
            <person name="Garfield D.A."/>
            <person name="Garvin B.E."/>
            <person name="Gibson G."/>
            <person name="Gilbert D."/>
            <person name="Gnerre S."/>
            <person name="Godfrey J."/>
            <person name="Good R."/>
            <person name="Gotea V."/>
            <person name="Gravely B."/>
            <person name="Greenberg A.J."/>
            <person name="Griffiths-Jones S."/>
            <person name="Gross S."/>
            <person name="Guigo R."/>
            <person name="Gustafson E.A."/>
            <person name="Haerty W."/>
            <person name="Hahn M.W."/>
            <person name="Halligan D.L."/>
            <person name="Halpern A.L."/>
            <person name="Halter G.M."/>
            <person name="Han M.V."/>
            <person name="Heger A."/>
            <person name="Hillier L."/>
            <person name="Hinrichs A.S."/>
            <person name="Holmes I."/>
            <person name="Hoskins R.A."/>
            <person name="Hubisz M.J."/>
            <person name="Hultmark D."/>
            <person name="Huntley M.A."/>
            <person name="Jaffe D.B."/>
            <person name="Jagadeeshan S."/>
            <person name="Jeck W.R."/>
            <person name="Johnson J."/>
            <person name="Jones C.D."/>
            <person name="Jordan W.C."/>
            <person name="Karpen G.H."/>
            <person name="Kataoka E."/>
            <person name="Keightley P.D."/>
            <person name="Kheradpour P."/>
            <person name="Kirkness E.F."/>
            <person name="Koerich L.B."/>
            <person name="Kristiansen K."/>
            <person name="Kudrna D."/>
            <person name="Kulathinal R.J."/>
            <person name="Kumar S."/>
            <person name="Kwok R."/>
            <person name="Lander E."/>
            <person name="Langley C.H."/>
            <person name="Lapoint R."/>
            <person name="Lazzaro B.P."/>
            <person name="Lee S.J."/>
            <person name="Levesque L."/>
            <person name="Li R."/>
            <person name="Lin C.F."/>
            <person name="Lin M.F."/>
            <person name="Lindblad-Toh K."/>
            <person name="Llopart A."/>
            <person name="Long M."/>
            <person name="Low L."/>
            <person name="Lozovsky E."/>
            <person name="Lu J."/>
            <person name="Luo M."/>
            <person name="Machado C.A."/>
            <person name="Makalowski W."/>
            <person name="Marzo M."/>
            <person name="Matsuda M."/>
            <person name="Matzkin L."/>
            <person name="McAllister B."/>
            <person name="McBride C.S."/>
            <person name="McKernan B."/>
            <person name="McKernan K."/>
            <person name="Mendez-Lago M."/>
            <person name="Minx P."/>
            <person name="Mollenhauer M.U."/>
            <person name="Montooth K."/>
            <person name="Mount S.M."/>
            <person name="Mu X."/>
            <person name="Myers E."/>
            <person name="Negre B."/>
            <person name="Newfeld S."/>
            <person name="Nielsen R."/>
            <person name="Noor M.A."/>
            <person name="O'Grady P."/>
            <person name="Pachter L."/>
            <person name="Papaceit M."/>
            <person name="Parisi M.J."/>
            <person name="Parisi M."/>
            <person name="Parts L."/>
            <person name="Pedersen J.S."/>
            <person name="Pesole G."/>
            <person name="Phillippy A.M."/>
            <person name="Ponting C.P."/>
            <person name="Pop M."/>
            <person name="Porcelli D."/>
            <person name="Powell J.R."/>
            <person name="Prohaska S."/>
            <person name="Pruitt K."/>
            <person name="Puig M."/>
            <person name="Quesneville H."/>
            <person name="Ram K.R."/>
            <person name="Rand D."/>
            <person name="Rasmussen M.D."/>
            <person name="Reed L.K."/>
            <person name="Reenan R."/>
            <person name="Reily A."/>
            <person name="Remington K.A."/>
            <person name="Rieger T.T."/>
            <person name="Ritchie M.G."/>
            <person name="Robin C."/>
            <person name="Rogers Y.H."/>
            <person name="Rohde C."/>
            <person name="Rozas J."/>
            <person name="Rubenfield M.J."/>
            <person name="Ruiz A."/>
            <person name="Russo S."/>
            <person name="Salzberg S.L."/>
            <person name="Sanchez-Gracia A."/>
            <person name="Saranga D.J."/>
            <person name="Sato H."/>
            <person name="Schaeffer S.W."/>
            <person name="Schatz M.C."/>
            <person name="Schlenke T."/>
            <person name="Schwartz R."/>
            <person name="Segarra C."/>
            <person name="Singh R.S."/>
            <person name="Sirot L."/>
            <person name="Sirota M."/>
            <person name="Sisneros N.B."/>
            <person name="Smith C.D."/>
            <person name="Smith T.F."/>
            <person name="Spieth J."/>
            <person name="Stage D.E."/>
            <person name="Stark A."/>
            <person name="Stephan W."/>
            <person name="Strausberg R.L."/>
            <person name="Strempel S."/>
            <person name="Sturgill D."/>
            <person name="Sutton G."/>
            <person name="Sutton G.G."/>
            <person name="Tao W."/>
            <person name="Teichmann S."/>
            <person name="Tobari Y.N."/>
            <person name="Tomimura Y."/>
            <person name="Tsolas J.M."/>
            <person name="Valente V.L."/>
            <person name="Venter E."/>
            <person name="Venter J.C."/>
            <person name="Vicario S."/>
            <person name="Vieira F.G."/>
            <person name="Vilella A.J."/>
            <person name="Villasante A."/>
            <person name="Walenz B."/>
            <person name="Wang J."/>
            <person name="Wasserman M."/>
            <person name="Watts T."/>
            <person name="Wilson D."/>
            <person name="Wilson R.K."/>
            <person name="Wing R.A."/>
            <person name="Wolfner M.F."/>
            <person name="Wong A."/>
            <person name="Wong G.K."/>
            <person name="Wu C.I."/>
            <person name="Wu G."/>
            <person name="Yamamoto D."/>
            <person name="Yang H.P."/>
            <person name="Yang S.P."/>
            <person name="Yorke J.A."/>
            <person name="Yoshida K."/>
            <person name="Zdobnov E."/>
            <person name="Zhang P."/>
            <person name="Zhang Y."/>
            <person name="Zimin A.V."/>
            <person name="Baldwin J."/>
            <person name="Abdouelleil A."/>
            <person name="Abdulkadir J."/>
            <person name="Abebe A."/>
            <person name="Abera B."/>
            <person name="Abreu J."/>
            <person name="Acer S.C."/>
            <person name="Aftuck L."/>
            <person name="Alexander A."/>
            <person name="An P."/>
            <person name="Anderson E."/>
            <person name="Anderson S."/>
            <person name="Arachi H."/>
            <person name="Azer M."/>
            <person name="Bachantsang P."/>
            <person name="Barry A."/>
            <person name="Bayul T."/>
            <person name="Berlin A."/>
            <person name="Bessette D."/>
            <person name="Bloom T."/>
            <person name="Blye J."/>
            <person name="Boguslavskiy L."/>
            <person name="Bonnet C."/>
            <person name="Boukhgalter B."/>
            <person name="Bourzgui I."/>
            <person name="Brown A."/>
            <person name="Cahill P."/>
            <person name="Channer S."/>
            <person name="Cheshatsang Y."/>
            <person name="Chuda L."/>
            <person name="Citroen M."/>
            <person name="Collymore A."/>
            <person name="Cooke P."/>
            <person name="Costello M."/>
            <person name="D'Aco K."/>
            <person name="Daza R."/>
            <person name="De Haan G."/>
            <person name="DeGray S."/>
            <person name="DeMaso C."/>
            <person name="Dhargay N."/>
            <person name="Dooley K."/>
            <person name="Dooley E."/>
            <person name="Doricent M."/>
            <person name="Dorje P."/>
            <person name="Dorjee K."/>
            <person name="Dupes A."/>
            <person name="Elong R."/>
            <person name="Falk J."/>
            <person name="Farina A."/>
            <person name="Faro S."/>
            <person name="Ferguson D."/>
            <person name="Fisher S."/>
            <person name="Foley C.D."/>
            <person name="Franke A."/>
            <person name="Friedrich D."/>
            <person name="Gadbois L."/>
            <person name="Gearin G."/>
            <person name="Gearin C.R."/>
            <person name="Giannoukos G."/>
            <person name="Goode T."/>
            <person name="Graham J."/>
            <person name="Grandbois E."/>
            <person name="Grewal S."/>
            <person name="Gyaltsen K."/>
            <person name="Hafez N."/>
            <person name="Hagos B."/>
            <person name="Hall J."/>
            <person name="Henson C."/>
            <person name="Hollinger A."/>
            <person name="Honan T."/>
            <person name="Huard M.D."/>
            <person name="Hughes L."/>
            <person name="Hurhula B."/>
            <person name="Husby M.E."/>
            <person name="Kamat A."/>
            <person name="Kanga B."/>
            <person name="Kashin S."/>
            <person name="Khazanovich D."/>
            <person name="Kisner P."/>
            <person name="Lance K."/>
            <person name="Lara M."/>
            <person name="Lee W."/>
            <person name="Lennon N."/>
            <person name="Letendre F."/>
            <person name="LeVine R."/>
            <person name="Lipovsky A."/>
            <person name="Liu X."/>
            <person name="Liu J."/>
            <person name="Liu S."/>
            <person name="Lokyitsang T."/>
            <person name="Lokyitsang Y."/>
            <person name="Lubonja R."/>
            <person name="Lui A."/>
            <person name="MacDonald P."/>
            <person name="Magnisalis V."/>
            <person name="Maru K."/>
            <person name="Matthews C."/>
            <person name="McCusker W."/>
            <person name="McDonough S."/>
            <person name="Mehta T."/>
            <person name="Meldrim J."/>
            <person name="Meneus L."/>
            <person name="Mihai O."/>
            <person name="Mihalev A."/>
            <person name="Mihova T."/>
            <person name="Mittelman R."/>
            <person name="Mlenga V."/>
            <person name="Montmayeur A."/>
            <person name="Mulrain L."/>
            <person name="Navidi A."/>
            <person name="Naylor J."/>
            <person name="Negash T."/>
            <person name="Nguyen T."/>
            <person name="Nguyen N."/>
            <person name="Nicol R."/>
            <person name="Norbu C."/>
            <person name="Norbu N."/>
            <person name="Novod N."/>
            <person name="O'Neill B."/>
            <person name="Osman S."/>
            <person name="Markiewicz E."/>
            <person name="Oyono O.L."/>
            <person name="Patti C."/>
            <person name="Phunkhang P."/>
            <person name="Pierre F."/>
            <person name="Priest M."/>
            <person name="Raghuraman S."/>
            <person name="Rege F."/>
            <person name="Reyes R."/>
            <person name="Rise C."/>
            <person name="Rogov P."/>
            <person name="Ross K."/>
            <person name="Ryan E."/>
            <person name="Settipalli S."/>
            <person name="Shea T."/>
            <person name="Sherpa N."/>
            <person name="Shi L."/>
            <person name="Shih D."/>
            <person name="Sparrow T."/>
            <person name="Spaulding J."/>
            <person name="Stalker J."/>
            <person name="Stange-Thomann N."/>
            <person name="Stavropoulos S."/>
            <person name="Stone C."/>
            <person name="Strader C."/>
            <person name="Tesfaye S."/>
            <person name="Thomson T."/>
            <person name="Thoulutsang Y."/>
            <person name="Thoulutsang D."/>
            <person name="Topham K."/>
            <person name="Topping I."/>
            <person name="Tsamla T."/>
            <person name="Vassiliev H."/>
            <person name="Vo A."/>
            <person name="Wangchuk T."/>
            <person name="Wangdi T."/>
            <person name="Weiand M."/>
            <person name="Wilkinson J."/>
            <person name="Wilson A."/>
            <person name="Yadav S."/>
            <person name="Young G."/>
            <person name="Yu Q."/>
            <person name="Zembek L."/>
            <person name="Zhong D."/>
            <person name="Zimmer A."/>
            <person name="Zwirko Z."/>
            <person name="Jaffe D.B."/>
            <person name="Alvarez P."/>
            <person name="Brockman W."/>
            <person name="Butler J."/>
            <person name="Chin C."/>
            <person name="Gnerre S."/>
            <person name="Grabherr M."/>
            <person name="Kleber M."/>
            <person name="Mauceli E."/>
            <person name="MacCallum I."/>
        </authorList>
    </citation>
    <scope>NUCLEOTIDE SEQUENCE [LARGE SCALE GENOMIC DNA]</scope>
    <source>
        <strain evidence="10">Tucson 15081-1352.22</strain>
    </source>
</reference>
<keyword evidence="5" id="KW-1015">Disulfide bond</keyword>
<dbReference type="PANTHER" id="PTHR10083:SF381">
    <property type="entry name" value="BPTI_KUNITZ INHIBITOR DOMAIN-CONTAINING PROTEIN"/>
    <property type="match status" value="1"/>
</dbReference>
<evidence type="ECO:0000313" key="10">
    <source>
        <dbReference type="Proteomes" id="UP000009192"/>
    </source>
</evidence>
<evidence type="ECO:0000256" key="3">
    <source>
        <dbReference type="ARBA" id="ARBA00022690"/>
    </source>
</evidence>
<name>A0A0Q9XHZ4_DROMO</name>
<evidence type="ECO:0000313" key="9">
    <source>
        <dbReference type="EMBL" id="KRG03320.1"/>
    </source>
</evidence>
<dbReference type="AlphaFoldDB" id="A0A0Q9XHZ4"/>
<dbReference type="Pfam" id="PF00014">
    <property type="entry name" value="Kunitz_BPTI"/>
    <property type="match status" value="1"/>
</dbReference>